<sequence>MTTGIEQAGHQPVLLARTAGTVQLVGQHPHPDRITVRGIGVSVDARDPGSVSEHPLDGQACNVTRVSDWVSSTPRTRRRTTRFHALCLSAATT</sequence>
<dbReference type="Proteomes" id="UP000653411">
    <property type="component" value="Unassembled WGS sequence"/>
</dbReference>
<dbReference type="AlphaFoldDB" id="A0A917XQ92"/>
<dbReference type="EMBL" id="BMML01000063">
    <property type="protein sequence ID" value="GGN47160.1"/>
    <property type="molecule type" value="Genomic_DNA"/>
</dbReference>
<keyword evidence="2" id="KW-1185">Reference proteome</keyword>
<name>A0A917XQ92_9ACTN</name>
<accession>A0A917XQ92</accession>
<evidence type="ECO:0000313" key="1">
    <source>
        <dbReference type="EMBL" id="GGN47160.1"/>
    </source>
</evidence>
<organism evidence="1 2">
    <name type="scientific">Streptomyces fuscichromogenes</name>
    <dbReference type="NCBI Taxonomy" id="1324013"/>
    <lineage>
        <taxon>Bacteria</taxon>
        <taxon>Bacillati</taxon>
        <taxon>Actinomycetota</taxon>
        <taxon>Actinomycetes</taxon>
        <taxon>Kitasatosporales</taxon>
        <taxon>Streptomycetaceae</taxon>
        <taxon>Streptomyces</taxon>
    </lineage>
</organism>
<comment type="caution">
    <text evidence="1">The sequence shown here is derived from an EMBL/GenBank/DDBJ whole genome shotgun (WGS) entry which is preliminary data.</text>
</comment>
<reference evidence="1" key="1">
    <citation type="journal article" date="2014" name="Int. J. Syst. Evol. Microbiol.">
        <title>Complete genome sequence of Corynebacterium casei LMG S-19264T (=DSM 44701T), isolated from a smear-ripened cheese.</title>
        <authorList>
            <consortium name="US DOE Joint Genome Institute (JGI-PGF)"/>
            <person name="Walter F."/>
            <person name="Albersmeier A."/>
            <person name="Kalinowski J."/>
            <person name="Ruckert C."/>
        </authorList>
    </citation>
    <scope>NUCLEOTIDE SEQUENCE</scope>
    <source>
        <strain evidence="1">CGMCC 4.7110</strain>
    </source>
</reference>
<gene>
    <name evidence="1" type="ORF">GCM10011578_100570</name>
</gene>
<evidence type="ECO:0000313" key="2">
    <source>
        <dbReference type="Proteomes" id="UP000653411"/>
    </source>
</evidence>
<proteinExistence type="predicted"/>
<reference evidence="1" key="2">
    <citation type="submission" date="2020-09" db="EMBL/GenBank/DDBJ databases">
        <authorList>
            <person name="Sun Q."/>
            <person name="Zhou Y."/>
        </authorList>
    </citation>
    <scope>NUCLEOTIDE SEQUENCE</scope>
    <source>
        <strain evidence="1">CGMCC 4.7110</strain>
    </source>
</reference>
<protein>
    <submittedName>
        <fullName evidence="1">Uncharacterized protein</fullName>
    </submittedName>
</protein>